<feature type="compositionally biased region" description="Basic and acidic residues" evidence="1">
    <location>
        <begin position="550"/>
        <end position="569"/>
    </location>
</feature>
<dbReference type="RefSeq" id="XP_037888584.1">
    <property type="nucleotide sequence ID" value="XM_038032656.1"/>
</dbReference>
<dbReference type="KEGG" id="gfs:119636929"/>
<evidence type="ECO:0000259" key="2">
    <source>
        <dbReference type="PROSITE" id="PS50174"/>
    </source>
</evidence>
<feature type="domain" description="G-patch" evidence="2">
    <location>
        <begin position="24"/>
        <end position="70"/>
    </location>
</feature>
<name>A0A9C5Z319_9MUSC</name>
<feature type="region of interest" description="Disordered" evidence="1">
    <location>
        <begin position="540"/>
        <end position="569"/>
    </location>
</feature>
<evidence type="ECO:0000313" key="3">
    <source>
        <dbReference type="Proteomes" id="UP000092443"/>
    </source>
</evidence>
<feature type="region of interest" description="Disordered" evidence="1">
    <location>
        <begin position="336"/>
        <end position="358"/>
    </location>
</feature>
<dbReference type="PROSITE" id="PS50174">
    <property type="entry name" value="G_PATCH"/>
    <property type="match status" value="1"/>
</dbReference>
<dbReference type="GeneID" id="119636929"/>
<feature type="region of interest" description="Disordered" evidence="1">
    <location>
        <begin position="388"/>
        <end position="421"/>
    </location>
</feature>
<dbReference type="InterPro" id="IPR000467">
    <property type="entry name" value="G_patch_dom"/>
</dbReference>
<dbReference type="Pfam" id="PF01585">
    <property type="entry name" value="G-patch"/>
    <property type="match status" value="1"/>
</dbReference>
<feature type="compositionally biased region" description="Basic and acidic residues" evidence="1">
    <location>
        <begin position="346"/>
        <end position="358"/>
    </location>
</feature>
<accession>A0A9C5Z319</accession>
<dbReference type="AlphaFoldDB" id="A0A9C5Z319"/>
<dbReference type="GO" id="GO:0003676">
    <property type="term" value="F:nucleic acid binding"/>
    <property type="evidence" value="ECO:0007669"/>
    <property type="project" value="InterPro"/>
</dbReference>
<dbReference type="PANTHER" id="PTHR23149">
    <property type="entry name" value="G PATCH DOMAIN CONTAINING PROTEIN"/>
    <property type="match status" value="1"/>
</dbReference>
<evidence type="ECO:0000313" key="4">
    <source>
        <dbReference type="RefSeq" id="XP_037888584.1"/>
    </source>
</evidence>
<evidence type="ECO:0000256" key="1">
    <source>
        <dbReference type="SAM" id="MobiDB-lite"/>
    </source>
</evidence>
<gene>
    <name evidence="4" type="primary">LOC119636929</name>
</gene>
<dbReference type="SMART" id="SM00443">
    <property type="entry name" value="G_patch"/>
    <property type="match status" value="1"/>
</dbReference>
<dbReference type="GO" id="GO:0005730">
    <property type="term" value="C:nucleolus"/>
    <property type="evidence" value="ECO:0007669"/>
    <property type="project" value="TreeGrafter"/>
</dbReference>
<feature type="region of interest" description="Disordered" evidence="1">
    <location>
        <begin position="677"/>
        <end position="741"/>
    </location>
</feature>
<keyword evidence="3" id="KW-1185">Reference proteome</keyword>
<feature type="compositionally biased region" description="Basic and acidic residues" evidence="1">
    <location>
        <begin position="113"/>
        <end position="139"/>
    </location>
</feature>
<feature type="region of interest" description="Disordered" evidence="1">
    <location>
        <begin position="264"/>
        <end position="308"/>
    </location>
</feature>
<feature type="region of interest" description="Disordered" evidence="1">
    <location>
        <begin position="491"/>
        <end position="519"/>
    </location>
</feature>
<feature type="region of interest" description="Disordered" evidence="1">
    <location>
        <begin position="113"/>
        <end position="141"/>
    </location>
</feature>
<dbReference type="InterPro" id="IPR050656">
    <property type="entry name" value="PINX1"/>
</dbReference>
<feature type="compositionally biased region" description="Basic and acidic residues" evidence="1">
    <location>
        <begin position="722"/>
        <end position="741"/>
    </location>
</feature>
<feature type="compositionally biased region" description="Basic and acidic residues" evidence="1">
    <location>
        <begin position="698"/>
        <end position="709"/>
    </location>
</feature>
<organism evidence="3 4">
    <name type="scientific">Glossina fuscipes</name>
    <dbReference type="NCBI Taxonomy" id="7396"/>
    <lineage>
        <taxon>Eukaryota</taxon>
        <taxon>Metazoa</taxon>
        <taxon>Ecdysozoa</taxon>
        <taxon>Arthropoda</taxon>
        <taxon>Hexapoda</taxon>
        <taxon>Insecta</taxon>
        <taxon>Pterygota</taxon>
        <taxon>Neoptera</taxon>
        <taxon>Endopterygota</taxon>
        <taxon>Diptera</taxon>
        <taxon>Brachycera</taxon>
        <taxon>Muscomorpha</taxon>
        <taxon>Hippoboscoidea</taxon>
        <taxon>Glossinidae</taxon>
        <taxon>Glossina</taxon>
    </lineage>
</organism>
<proteinExistence type="predicted"/>
<dbReference type="PANTHER" id="PTHR23149:SF27">
    <property type="entry name" value="PIN2_TERF1-INTERACTING TELOMERASE INHIBITOR 1"/>
    <property type="match status" value="1"/>
</dbReference>
<reference evidence="4" key="1">
    <citation type="submission" date="2025-08" db="UniProtKB">
        <authorList>
            <consortium name="RefSeq"/>
        </authorList>
    </citation>
    <scope>IDENTIFICATION</scope>
    <source>
        <tissue evidence="4">Whole body pupa</tissue>
    </source>
</reference>
<sequence length="886" mass="99634">MLAEPRQKRGYILTPRAQPLYEDANRFGSRMLEKMGWAKGKGLGVNEDGIQDFVRPRYKLDNRGLGFQDRDDQWTQHEDCFNGLLKSLNDGNANCEKMSESDTTRINPFRSNRESIETATDTSKKLKEKTSGMSLEERSRKSKARVHYKKFTKGKDLSQYSEKDLANIFGKTFTEKKEVTNQGDIKTSPVASKAITYETNPFNTMPSEDIIEDNVNKENMKKKKVRKDSDCLINEKEILKLKHQRKLVNDNVADKSEAFKELAAQTSTLMTDEDSSKPSSKKKSVKPVSTSSERSLIKTSDTEAENSNLTKIGIEAAATDITRVERKKTAIEVQEADKAVKKKSSKREGHAVHEGVENNADAKKVHVLNVVGNELEVFKQFDSKSCALADSGEPSKTSSKKKIVKPLSKSNDTETDDSNSAELSVENVVAHITGEKKNKSAIEVQESNKAVKKKPSKQKVHVVDEAVEMHALSDLRDELEVFKQFDAEKSALATDADSSQPLSKKNPVKSVIKSSDTEADSGKLAKINIEAVPAEASRLKRKEAAIGGQGKDKDVKKKSNKRESHAVHETFENNADTRNFHVLGDVGHELEMFEQLVSKSWALAENTDYSKEKIVKPASKSNDTEADDSNLTKVDLETIPAPVNRVKRKAKGVQESNKAVKKKVRAIGEVIENNTDTGEVPAVNEATVDTWTSPTEEEYNKPKNKEKNSKKQRKRLLVQNEENGKDCPSKKPQHQSESEINHDSLIVQNCDANAGLDELEKFSFKESSLNSICKKHEKSNMYEISSFCAEKFRNADLQKFPGSSLSQVEGYSLNADTILDVQDKKNDEERITNLWKCTLDKYDQLEKPKKTYQSYVKQLIQAKKHKQKRPKLYVKSWKRKSAFQPI</sequence>
<dbReference type="Proteomes" id="UP000092443">
    <property type="component" value="Unplaced"/>
</dbReference>
<protein>
    <submittedName>
        <fullName evidence="4">Probable replication factor C subunit 1</fullName>
    </submittedName>
</protein>
<dbReference type="GO" id="GO:0010521">
    <property type="term" value="F:telomerase inhibitor activity"/>
    <property type="evidence" value="ECO:0007669"/>
    <property type="project" value="TreeGrafter"/>
</dbReference>